<evidence type="ECO:0000313" key="1">
    <source>
        <dbReference type="EMBL" id="MDI3349624.1"/>
    </source>
</evidence>
<name>A0AA43QX58_MYCAR</name>
<organism evidence="1 2">
    <name type="scientific">Mycoplasmopsis arginini</name>
    <name type="common">Mycoplasma arginini</name>
    <dbReference type="NCBI Taxonomy" id="2094"/>
    <lineage>
        <taxon>Bacteria</taxon>
        <taxon>Bacillati</taxon>
        <taxon>Mycoplasmatota</taxon>
        <taxon>Mycoplasmoidales</taxon>
        <taxon>Metamycoplasmataceae</taxon>
        <taxon>Mycoplasmopsis</taxon>
    </lineage>
</organism>
<protein>
    <submittedName>
        <fullName evidence="1">Uncharacterized protein</fullName>
    </submittedName>
</protein>
<gene>
    <name evidence="1" type="ORF">DCBHLPFO_00742</name>
</gene>
<dbReference type="AlphaFoldDB" id="A0AA43QX58"/>
<comment type="caution">
    <text evidence="1">The sequence shown here is derived from an EMBL/GenBank/DDBJ whole genome shotgun (WGS) entry which is preliminary data.</text>
</comment>
<reference evidence="1" key="1">
    <citation type="submission" date="2022-11" db="EMBL/GenBank/DDBJ databases">
        <title>Draft genome of Mycoplasma arginini isolated from fly.</title>
        <authorList>
            <person name="Severgnini M."/>
            <person name="Gioia G."/>
            <person name="Cremonesi P."/>
            <person name="Moroni P."/>
            <person name="Addis M.F."/>
            <person name="Castiglioni B."/>
        </authorList>
    </citation>
    <scope>NUCLEOTIDE SEQUENCE</scope>
    <source>
        <strain evidence="1">QMP CG1-1632</strain>
    </source>
</reference>
<proteinExistence type="predicted"/>
<accession>A0AA43QX58</accession>
<sequence length="74" mass="9000">MEYWKNNAEEDYIATPISVLRYISELEKEVERRYTEDDVKSAFQDGKDNMDYSETYGWSSKLTEQEWFDKIKKK</sequence>
<dbReference type="EMBL" id="JAPFAR010000068">
    <property type="protein sequence ID" value="MDI3349624.1"/>
    <property type="molecule type" value="Genomic_DNA"/>
</dbReference>
<evidence type="ECO:0000313" key="2">
    <source>
        <dbReference type="Proteomes" id="UP001162175"/>
    </source>
</evidence>
<dbReference type="Proteomes" id="UP001162175">
    <property type="component" value="Unassembled WGS sequence"/>
</dbReference>